<feature type="binding site" evidence="9">
    <location>
        <position position="488"/>
    </location>
    <ligand>
        <name>Zn(2+)</name>
        <dbReference type="ChEBI" id="CHEBI:29105"/>
        <label>2</label>
    </ligand>
</feature>
<feature type="binding site" evidence="9">
    <location>
        <position position="470"/>
    </location>
    <ligand>
        <name>Zn(2+)</name>
        <dbReference type="ChEBI" id="CHEBI:29105"/>
        <label>1</label>
    </ligand>
</feature>
<feature type="binding site" evidence="9">
    <location>
        <position position="494"/>
    </location>
    <ligand>
        <name>Zn(2+)</name>
        <dbReference type="ChEBI" id="CHEBI:29105"/>
        <label>1</label>
    </ligand>
</feature>
<dbReference type="SMART" id="SM01408">
    <property type="entry name" value="ING"/>
    <property type="match status" value="1"/>
</dbReference>
<evidence type="ECO:0000256" key="7">
    <source>
        <dbReference type="ARBA" id="ARBA00023242"/>
    </source>
</evidence>
<feature type="binding site" evidence="9">
    <location>
        <position position="513"/>
    </location>
    <ligand>
        <name>Zn(2+)</name>
        <dbReference type="ChEBI" id="CHEBI:29105"/>
        <label>2</label>
    </ligand>
</feature>
<dbReference type="SUPFAM" id="SSF57903">
    <property type="entry name" value="FYVE/PHD zinc finger"/>
    <property type="match status" value="1"/>
</dbReference>
<comment type="subcellular location">
    <subcellularLocation>
        <location evidence="1 11">Nucleus</location>
    </subcellularLocation>
</comment>
<evidence type="ECO:0000256" key="10">
    <source>
        <dbReference type="PROSITE-ProRule" id="PRU00146"/>
    </source>
</evidence>
<dbReference type="Proteomes" id="UP000054248">
    <property type="component" value="Unassembled WGS sequence"/>
</dbReference>
<evidence type="ECO:0000256" key="9">
    <source>
        <dbReference type="PIRSR" id="PIRSR628651-51"/>
    </source>
</evidence>
<organism evidence="14 15">
    <name type="scientific">Tulasnella calospora MUT 4182</name>
    <dbReference type="NCBI Taxonomy" id="1051891"/>
    <lineage>
        <taxon>Eukaryota</taxon>
        <taxon>Fungi</taxon>
        <taxon>Dikarya</taxon>
        <taxon>Basidiomycota</taxon>
        <taxon>Agaricomycotina</taxon>
        <taxon>Agaricomycetes</taxon>
        <taxon>Cantharellales</taxon>
        <taxon>Tulasnellaceae</taxon>
        <taxon>Tulasnella</taxon>
    </lineage>
</organism>
<evidence type="ECO:0000256" key="5">
    <source>
        <dbReference type="ARBA" id="ARBA00022833"/>
    </source>
</evidence>
<comment type="similarity">
    <text evidence="2 11">Belongs to the ING family.</text>
</comment>
<evidence type="ECO:0000256" key="1">
    <source>
        <dbReference type="ARBA" id="ARBA00004123"/>
    </source>
</evidence>
<feature type="binding site" evidence="9">
    <location>
        <position position="472"/>
    </location>
    <ligand>
        <name>Zn(2+)</name>
        <dbReference type="ChEBI" id="CHEBI:29105"/>
        <label>1</label>
    </ligand>
</feature>
<feature type="compositionally biased region" description="Basic residues" evidence="12">
    <location>
        <begin position="294"/>
        <end position="315"/>
    </location>
</feature>
<comment type="function">
    <text evidence="11">Component of an histone acetyltransferase complex.</text>
</comment>
<dbReference type="InterPro" id="IPR013083">
    <property type="entry name" value="Znf_RING/FYVE/PHD"/>
</dbReference>
<keyword evidence="4 10" id="KW-0863">Zinc-finger</keyword>
<evidence type="ECO:0000256" key="11">
    <source>
        <dbReference type="RuleBase" id="RU361213"/>
    </source>
</evidence>
<feature type="compositionally biased region" description="Low complexity" evidence="12">
    <location>
        <begin position="529"/>
        <end position="546"/>
    </location>
</feature>
<dbReference type="Gene3D" id="3.30.40.10">
    <property type="entry name" value="Zinc/RING finger domain, C3HC4 (zinc finger)"/>
    <property type="match status" value="1"/>
</dbReference>
<feature type="binding site" evidence="9">
    <location>
        <position position="510"/>
    </location>
    <ligand>
        <name>Zn(2+)</name>
        <dbReference type="ChEBI" id="CHEBI:29105"/>
        <label>2</label>
    </ligand>
</feature>
<dbReference type="InterPro" id="IPR001965">
    <property type="entry name" value="Znf_PHD"/>
</dbReference>
<dbReference type="Gene3D" id="6.10.140.1740">
    <property type="match status" value="1"/>
</dbReference>
<dbReference type="InterPro" id="IPR019786">
    <property type="entry name" value="Zinc_finger_PHD-type_CS"/>
</dbReference>
<reference evidence="15" key="2">
    <citation type="submission" date="2015-01" db="EMBL/GenBank/DDBJ databases">
        <title>Evolutionary Origins and Diversification of the Mycorrhizal Mutualists.</title>
        <authorList>
            <consortium name="DOE Joint Genome Institute"/>
            <consortium name="Mycorrhizal Genomics Consortium"/>
            <person name="Kohler A."/>
            <person name="Kuo A."/>
            <person name="Nagy L.G."/>
            <person name="Floudas D."/>
            <person name="Copeland A."/>
            <person name="Barry K.W."/>
            <person name="Cichocki N."/>
            <person name="Veneault-Fourrey C."/>
            <person name="LaButti K."/>
            <person name="Lindquist E.A."/>
            <person name="Lipzen A."/>
            <person name="Lundell T."/>
            <person name="Morin E."/>
            <person name="Murat C."/>
            <person name="Riley R."/>
            <person name="Ohm R."/>
            <person name="Sun H."/>
            <person name="Tunlid A."/>
            <person name="Henrissat B."/>
            <person name="Grigoriev I.V."/>
            <person name="Hibbett D.S."/>
            <person name="Martin F."/>
        </authorList>
    </citation>
    <scope>NUCLEOTIDE SEQUENCE [LARGE SCALE GENOMIC DNA]</scope>
    <source>
        <strain evidence="15">MUT 4182</strain>
    </source>
</reference>
<dbReference type="EMBL" id="KN822978">
    <property type="protein sequence ID" value="KIO29855.1"/>
    <property type="molecule type" value="Genomic_DNA"/>
</dbReference>
<feature type="region of interest" description="Disordered" evidence="12">
    <location>
        <begin position="146"/>
        <end position="234"/>
    </location>
</feature>
<evidence type="ECO:0000256" key="6">
    <source>
        <dbReference type="ARBA" id="ARBA00022853"/>
    </source>
</evidence>
<dbReference type="GO" id="GO:0006325">
    <property type="term" value="P:chromatin organization"/>
    <property type="evidence" value="ECO:0007669"/>
    <property type="project" value="UniProtKB-KW"/>
</dbReference>
<dbReference type="PANTHER" id="PTHR10333:SF42">
    <property type="entry name" value="INHIBITOR OF GROWTH PROTEIN 5"/>
    <property type="match status" value="1"/>
</dbReference>
<dbReference type="HOGENOM" id="CLU_006204_2_0_1"/>
<feature type="site" description="Histone H3K4me3 binding" evidence="8">
    <location>
        <position position="492"/>
    </location>
</feature>
<proteinExistence type="inferred from homology"/>
<dbReference type="OrthoDB" id="2505961at2759"/>
<accession>A0A0C3QF09</accession>
<dbReference type="InterPro" id="IPR011011">
    <property type="entry name" value="Znf_FYVE_PHD"/>
</dbReference>
<dbReference type="InterPro" id="IPR028651">
    <property type="entry name" value="ING_fam"/>
</dbReference>
<reference evidence="14 15" key="1">
    <citation type="submission" date="2014-04" db="EMBL/GenBank/DDBJ databases">
        <authorList>
            <consortium name="DOE Joint Genome Institute"/>
            <person name="Kuo A."/>
            <person name="Girlanda M."/>
            <person name="Perotto S."/>
            <person name="Kohler A."/>
            <person name="Nagy L.G."/>
            <person name="Floudas D."/>
            <person name="Copeland A."/>
            <person name="Barry K.W."/>
            <person name="Cichocki N."/>
            <person name="Veneault-Fourrey C."/>
            <person name="LaButti K."/>
            <person name="Lindquist E.A."/>
            <person name="Lipzen A."/>
            <person name="Lundell T."/>
            <person name="Morin E."/>
            <person name="Murat C."/>
            <person name="Sun H."/>
            <person name="Tunlid A."/>
            <person name="Henrissat B."/>
            <person name="Grigoriev I.V."/>
            <person name="Hibbett D.S."/>
            <person name="Martin F."/>
            <person name="Nordberg H.P."/>
            <person name="Cantor M.N."/>
            <person name="Hua S.X."/>
        </authorList>
    </citation>
    <scope>NUCLEOTIDE SEQUENCE [LARGE SCALE GENOMIC DNA]</scope>
    <source>
        <strain evidence="14 15">MUT 4182</strain>
    </source>
</reference>
<dbReference type="PROSITE" id="PS50016">
    <property type="entry name" value="ZF_PHD_2"/>
    <property type="match status" value="1"/>
</dbReference>
<feature type="site" description="Histone H3K4me3 binding" evidence="8">
    <location>
        <position position="469"/>
    </location>
</feature>
<feature type="site" description="Histone H3K4me3 binding" evidence="8">
    <location>
        <position position="484"/>
    </location>
</feature>
<dbReference type="PROSITE" id="PS01359">
    <property type="entry name" value="ZF_PHD_1"/>
    <property type="match status" value="1"/>
</dbReference>
<dbReference type="GO" id="GO:0000785">
    <property type="term" value="C:chromatin"/>
    <property type="evidence" value="ECO:0007669"/>
    <property type="project" value="UniProtKB-ARBA"/>
</dbReference>
<feature type="domain" description="PHD-type" evidence="13">
    <location>
        <begin position="467"/>
        <end position="516"/>
    </location>
</feature>
<keyword evidence="5 9" id="KW-0862">Zinc</keyword>
<keyword evidence="6 11" id="KW-0156">Chromatin regulator</keyword>
<evidence type="ECO:0000256" key="3">
    <source>
        <dbReference type="ARBA" id="ARBA00022723"/>
    </source>
</evidence>
<keyword evidence="3 9" id="KW-0479">Metal-binding</keyword>
<dbReference type="STRING" id="1051891.A0A0C3QF09"/>
<keyword evidence="7 11" id="KW-0539">Nucleus</keyword>
<feature type="compositionally biased region" description="Basic and acidic residues" evidence="12">
    <location>
        <begin position="198"/>
        <end position="231"/>
    </location>
</feature>
<evidence type="ECO:0000259" key="13">
    <source>
        <dbReference type="PROSITE" id="PS50016"/>
    </source>
</evidence>
<keyword evidence="15" id="KW-1185">Reference proteome</keyword>
<evidence type="ECO:0000256" key="2">
    <source>
        <dbReference type="ARBA" id="ARBA00010210"/>
    </source>
</evidence>
<feature type="binding site" evidence="9">
    <location>
        <position position="497"/>
    </location>
    <ligand>
        <name>Zn(2+)</name>
        <dbReference type="ChEBI" id="CHEBI:29105"/>
        <label>1</label>
    </ligand>
</feature>
<comment type="domain">
    <text evidence="11">The PHD-type zinc finger mediates the binding to H3K4me3.</text>
</comment>
<feature type="region of interest" description="Disordered" evidence="12">
    <location>
        <begin position="518"/>
        <end position="573"/>
    </location>
</feature>
<dbReference type="SMART" id="SM00249">
    <property type="entry name" value="PHD"/>
    <property type="match status" value="1"/>
</dbReference>
<gene>
    <name evidence="14" type="ORF">M407DRAFT_5996</name>
</gene>
<dbReference type="InterPro" id="IPR024610">
    <property type="entry name" value="ING_N_histone-binding"/>
</dbReference>
<dbReference type="GO" id="GO:0005634">
    <property type="term" value="C:nucleus"/>
    <property type="evidence" value="ECO:0007669"/>
    <property type="project" value="UniProtKB-SubCell"/>
</dbReference>
<comment type="subunit">
    <text evidence="11">Component of an histone acetyltransferase complex. Interacts with H3K4me3 and to a lesser extent with H3K4me2.</text>
</comment>
<sequence>MATRPNAAATSQALTLLGQFTDSIDSLPHDLTKAFGDLRELDAVLRSSMQGITSKVYKLIDLMQDSSATPAARLCLLLEIAEDAQRLRMGSEDKIRVAGRTADDVAAHNQYNHQILSHLSELDPAFDEALYIRRTNFPHVAPANLAPPTGEYALGPNGRRRRVPTGGVAQSSVSIGARLSAPMAVSASAGGDKNKKRRLEEEEARRTPSKGKEKDQRMPVEKEREAAADSRRAKKAYVDVPCNGKGSLIATNFYRRTQRSPSPDDSARPHGNRNFDQQYPSSAPAPNGYPHHQSQSHHHHHHHHHSHSHSHHKSSAHIPSPQNNHGYAQPQPSYAPPGPYPPHSMPPHDAKHTVKPARTSSLLDVVANRGTAPNDYAHPHNFGSSPTFEPDDYEHMDRHPRRSGGESMRTPAGGRSGGSYPNGNGYGAGQKESLSGRGAPNDSTSGVLTGNANANGNGEPGDGDDSRTYCYCDRVSYGEMIGCDDDQCRREWFHLGCLNMTAPPKGEWVCDECKARRDKERAGKKSARSRGGAASRPSASNTTPNGSAPPPNNGPHRSSVPPQQPLSRNAGGK</sequence>
<feature type="region of interest" description="Disordered" evidence="12">
    <location>
        <begin position="370"/>
        <end position="465"/>
    </location>
</feature>
<evidence type="ECO:0000313" key="14">
    <source>
        <dbReference type="EMBL" id="KIO29855.1"/>
    </source>
</evidence>
<dbReference type="CDD" id="cd15587">
    <property type="entry name" value="PHD_Yng1p_like"/>
    <property type="match status" value="1"/>
</dbReference>
<feature type="site" description="Histone H3K4me3 binding" evidence="8">
    <location>
        <position position="480"/>
    </location>
</feature>
<dbReference type="InterPro" id="IPR019787">
    <property type="entry name" value="Znf_PHD-finger"/>
</dbReference>
<dbReference type="Pfam" id="PF12998">
    <property type="entry name" value="ING"/>
    <property type="match status" value="1"/>
</dbReference>
<evidence type="ECO:0000256" key="8">
    <source>
        <dbReference type="PIRSR" id="PIRSR628651-50"/>
    </source>
</evidence>
<evidence type="ECO:0000256" key="4">
    <source>
        <dbReference type="ARBA" id="ARBA00022771"/>
    </source>
</evidence>
<name>A0A0C3QF09_9AGAM</name>
<dbReference type="AlphaFoldDB" id="A0A0C3QF09"/>
<dbReference type="GO" id="GO:0008270">
    <property type="term" value="F:zinc ion binding"/>
    <property type="evidence" value="ECO:0007669"/>
    <property type="project" value="UniProtKB-KW"/>
</dbReference>
<feature type="region of interest" description="Disordered" evidence="12">
    <location>
        <begin position="251"/>
        <end position="355"/>
    </location>
</feature>
<dbReference type="PANTHER" id="PTHR10333">
    <property type="entry name" value="INHIBITOR OF GROWTH PROTEIN"/>
    <property type="match status" value="1"/>
</dbReference>
<feature type="compositionally biased region" description="Pro residues" evidence="12">
    <location>
        <begin position="333"/>
        <end position="345"/>
    </location>
</feature>
<feature type="binding site" evidence="9">
    <location>
        <position position="483"/>
    </location>
    <ligand>
        <name>Zn(2+)</name>
        <dbReference type="ChEBI" id="CHEBI:29105"/>
        <label>2</label>
    </ligand>
</feature>
<dbReference type="GO" id="GO:0006355">
    <property type="term" value="P:regulation of DNA-templated transcription"/>
    <property type="evidence" value="ECO:0007669"/>
    <property type="project" value="TreeGrafter"/>
</dbReference>
<evidence type="ECO:0000256" key="12">
    <source>
        <dbReference type="SAM" id="MobiDB-lite"/>
    </source>
</evidence>
<evidence type="ECO:0000313" key="15">
    <source>
        <dbReference type="Proteomes" id="UP000054248"/>
    </source>
</evidence>
<protein>
    <recommendedName>
        <fullName evidence="11">Chromatin modification-related protein</fullName>
    </recommendedName>
</protein>